<dbReference type="AlphaFoldDB" id="E1SNE4"/>
<evidence type="ECO:0000256" key="4">
    <source>
        <dbReference type="ARBA" id="ARBA00022475"/>
    </source>
</evidence>
<dbReference type="KEGG" id="fbl:Fbal_1424"/>
<keyword evidence="5 10" id="KW-0997">Cell inner membrane</keyword>
<accession>E1SNE4</accession>
<dbReference type="FunFam" id="3.30.1150.10:FF:000006">
    <property type="entry name" value="Protein TonB"/>
    <property type="match status" value="1"/>
</dbReference>
<keyword evidence="8" id="KW-1133">Transmembrane helix</keyword>
<dbReference type="RefSeq" id="WP_013344934.1">
    <property type="nucleotide sequence ID" value="NC_014541.1"/>
</dbReference>
<dbReference type="InterPro" id="IPR051045">
    <property type="entry name" value="TonB-dependent_transducer"/>
</dbReference>
<keyword evidence="13" id="KW-1185">Reference proteome</keyword>
<dbReference type="Pfam" id="PF03544">
    <property type="entry name" value="TonB_C"/>
    <property type="match status" value="1"/>
</dbReference>
<comment type="similarity">
    <text evidence="2 10">Belongs to the TonB family.</text>
</comment>
<proteinExistence type="inferred from homology"/>
<evidence type="ECO:0000256" key="8">
    <source>
        <dbReference type="ARBA" id="ARBA00022989"/>
    </source>
</evidence>
<keyword evidence="4 10" id="KW-1003">Cell membrane</keyword>
<dbReference type="STRING" id="550540.Fbal_1424"/>
<evidence type="ECO:0000256" key="3">
    <source>
        <dbReference type="ARBA" id="ARBA00022448"/>
    </source>
</evidence>
<protein>
    <recommendedName>
        <fullName evidence="10">Protein TonB</fullName>
    </recommendedName>
</protein>
<evidence type="ECO:0000256" key="9">
    <source>
        <dbReference type="ARBA" id="ARBA00023136"/>
    </source>
</evidence>
<dbReference type="NCBIfam" id="TIGR01352">
    <property type="entry name" value="tonB_Cterm"/>
    <property type="match status" value="1"/>
</dbReference>
<gene>
    <name evidence="12" type="ordered locus">Fbal_1424</name>
</gene>
<dbReference type="GO" id="GO:0015031">
    <property type="term" value="P:protein transport"/>
    <property type="evidence" value="ECO:0007669"/>
    <property type="project" value="UniProtKB-UniRule"/>
</dbReference>
<reference evidence="12 13" key="1">
    <citation type="journal article" date="2010" name="Stand. Genomic Sci.">
        <title>Complete genome sequence of Ferrimonas balearica type strain (PAT).</title>
        <authorList>
            <person name="Nolan M."/>
            <person name="Sikorski J."/>
            <person name="Davenport K."/>
            <person name="Lucas S."/>
            <person name="Glavina Del Rio T."/>
            <person name="Tice H."/>
            <person name="Cheng J."/>
            <person name="Goodwin L."/>
            <person name="Pitluck S."/>
            <person name="Liolios K."/>
            <person name="Ivanova N."/>
            <person name="Mavromatis K."/>
            <person name="Ovchinnikova G."/>
            <person name="Pati A."/>
            <person name="Chen A."/>
            <person name="Palaniappan K."/>
            <person name="Land M."/>
            <person name="Hauser L."/>
            <person name="Chang Y."/>
            <person name="Jeffries C."/>
            <person name="Tapia R."/>
            <person name="Brettin T."/>
            <person name="Detter J."/>
            <person name="Han C."/>
            <person name="Yasawong M."/>
            <person name="Rohde M."/>
            <person name="Tindall B."/>
            <person name="Goker M."/>
            <person name="Woyke T."/>
            <person name="Bristow J."/>
            <person name="Eisen J."/>
            <person name="Markowitz V."/>
            <person name="Hugenholtz P."/>
            <person name="Kyrpides N."/>
            <person name="Klenk H."/>
            <person name="Lapidus A."/>
        </authorList>
    </citation>
    <scope>NUCLEOTIDE SEQUENCE [LARGE SCALE GENOMIC DNA]</scope>
    <source>
        <strain evidence="13">DSM 9799 / CCM 4581 / KCTC 23876 / PAT</strain>
    </source>
</reference>
<name>E1SNE4_FERBD</name>
<dbReference type="HOGENOM" id="CLU_108529_1_0_6"/>
<dbReference type="GO" id="GO:0005886">
    <property type="term" value="C:plasma membrane"/>
    <property type="evidence" value="ECO:0007669"/>
    <property type="project" value="UniProtKB-SubCell"/>
</dbReference>
<dbReference type="GO" id="GO:0030288">
    <property type="term" value="C:outer membrane-bounded periplasmic space"/>
    <property type="evidence" value="ECO:0007669"/>
    <property type="project" value="InterPro"/>
</dbReference>
<dbReference type="InterPro" id="IPR003538">
    <property type="entry name" value="TonB"/>
</dbReference>
<dbReference type="eggNOG" id="COG0810">
    <property type="taxonomic scope" value="Bacteria"/>
</dbReference>
<dbReference type="PANTHER" id="PTHR33446">
    <property type="entry name" value="PROTEIN TONB-RELATED"/>
    <property type="match status" value="1"/>
</dbReference>
<dbReference type="GO" id="GO:0055085">
    <property type="term" value="P:transmembrane transport"/>
    <property type="evidence" value="ECO:0007669"/>
    <property type="project" value="InterPro"/>
</dbReference>
<organism evidence="12 13">
    <name type="scientific">Ferrimonas balearica (strain DSM 9799 / CCM 4581 / KCTC 23876 / PAT)</name>
    <dbReference type="NCBI Taxonomy" id="550540"/>
    <lineage>
        <taxon>Bacteria</taxon>
        <taxon>Pseudomonadati</taxon>
        <taxon>Pseudomonadota</taxon>
        <taxon>Gammaproteobacteria</taxon>
        <taxon>Alteromonadales</taxon>
        <taxon>Ferrimonadaceae</taxon>
        <taxon>Ferrimonas</taxon>
    </lineage>
</organism>
<dbReference type="OrthoDB" id="1628901at2"/>
<dbReference type="SUPFAM" id="SSF74653">
    <property type="entry name" value="TolA/TonB C-terminal domain"/>
    <property type="match status" value="1"/>
</dbReference>
<evidence type="ECO:0000256" key="1">
    <source>
        <dbReference type="ARBA" id="ARBA00004383"/>
    </source>
</evidence>
<evidence type="ECO:0000256" key="5">
    <source>
        <dbReference type="ARBA" id="ARBA00022519"/>
    </source>
</evidence>
<dbReference type="Proteomes" id="UP000006683">
    <property type="component" value="Chromosome"/>
</dbReference>
<evidence type="ECO:0000313" key="12">
    <source>
        <dbReference type="EMBL" id="ADN75628.1"/>
    </source>
</evidence>
<keyword evidence="9" id="KW-0472">Membrane</keyword>
<feature type="domain" description="TonB C-terminal" evidence="11">
    <location>
        <begin position="113"/>
        <end position="205"/>
    </location>
</feature>
<keyword evidence="6" id="KW-0812">Transmembrane</keyword>
<dbReference type="Gene3D" id="3.30.1150.10">
    <property type="match status" value="1"/>
</dbReference>
<comment type="subcellular location">
    <subcellularLocation>
        <location evidence="1 10">Cell inner membrane</location>
        <topology evidence="1 10">Single-pass membrane protein</topology>
        <orientation evidence="1 10">Periplasmic side</orientation>
    </subcellularLocation>
</comment>
<keyword evidence="10" id="KW-0735">Signal-anchor</keyword>
<sequence length="205" mass="22445">MRDYLLALCLGGAITAGLFSLMAMMVTGGPGKAPSEPGPAPVSVLMADRPEQLNRRSRALPEPPPPLPELPQAQVVENSSATNVQMNLDLPTLSIDGPGDIQIGMPAKADLATADRQAMPLYRVEPAYPQRALRMRAEGYVLMEFTIDEQGRPRNIRVIESEPVRLFDQAAMKALARWKYQPKQLDGKAVSQPGQTAKLEFKLNR</sequence>
<dbReference type="EMBL" id="CP002209">
    <property type="protein sequence ID" value="ADN75628.1"/>
    <property type="molecule type" value="Genomic_DNA"/>
</dbReference>
<evidence type="ECO:0000256" key="7">
    <source>
        <dbReference type="ARBA" id="ARBA00022927"/>
    </source>
</evidence>
<evidence type="ECO:0000259" key="11">
    <source>
        <dbReference type="PROSITE" id="PS52015"/>
    </source>
</evidence>
<dbReference type="GeneID" id="67181643"/>
<dbReference type="PRINTS" id="PR01374">
    <property type="entry name" value="TONBPROTEIN"/>
</dbReference>
<dbReference type="GO" id="GO:0015891">
    <property type="term" value="P:siderophore transport"/>
    <property type="evidence" value="ECO:0007669"/>
    <property type="project" value="InterPro"/>
</dbReference>
<dbReference type="InterPro" id="IPR037682">
    <property type="entry name" value="TonB_C"/>
</dbReference>
<keyword evidence="7 10" id="KW-0653">Protein transport</keyword>
<dbReference type="InterPro" id="IPR006260">
    <property type="entry name" value="TonB/TolA_C"/>
</dbReference>
<dbReference type="PANTHER" id="PTHR33446:SF14">
    <property type="entry name" value="PROTEIN TONB"/>
    <property type="match status" value="1"/>
</dbReference>
<evidence type="ECO:0000256" key="6">
    <source>
        <dbReference type="ARBA" id="ARBA00022692"/>
    </source>
</evidence>
<evidence type="ECO:0000256" key="2">
    <source>
        <dbReference type="ARBA" id="ARBA00006555"/>
    </source>
</evidence>
<dbReference type="PROSITE" id="PS52015">
    <property type="entry name" value="TONB_CTD"/>
    <property type="match status" value="1"/>
</dbReference>
<evidence type="ECO:0000313" key="13">
    <source>
        <dbReference type="Proteomes" id="UP000006683"/>
    </source>
</evidence>
<evidence type="ECO:0000256" key="10">
    <source>
        <dbReference type="RuleBase" id="RU362123"/>
    </source>
</evidence>
<dbReference type="GO" id="GO:0031992">
    <property type="term" value="F:energy transducer activity"/>
    <property type="evidence" value="ECO:0007669"/>
    <property type="project" value="InterPro"/>
</dbReference>
<keyword evidence="3 10" id="KW-0813">Transport</keyword>
<comment type="function">
    <text evidence="10">Interacts with outer membrane receptor proteins that carry out high-affinity binding and energy dependent uptake into the periplasmic space of specific substrates. It could act to transduce energy from the cytoplasmic membrane to specific energy-requiring processes in the outer membrane, resulting in the release into the periplasm of ligands bound by these outer membrane proteins.</text>
</comment>